<name>A0A073HX36_9SPIT</name>
<comment type="caution">
    <text evidence="2">The sequence shown here is derived from an EMBL/GenBank/DDBJ whole genome shotgun (WGS) entry which is preliminary data.</text>
</comment>
<proteinExistence type="predicted"/>
<dbReference type="EMBL" id="ARYC01017916">
    <property type="protein sequence ID" value="KEJ82523.1"/>
    <property type="molecule type" value="Genomic_DNA"/>
</dbReference>
<evidence type="ECO:0000313" key="3">
    <source>
        <dbReference type="Proteomes" id="UP000053232"/>
    </source>
</evidence>
<sequence>MFKNFLQHQQNSQSQQIQQEQPQEVCNPAQQMIIQYEFEELLRNHYKQIIFSYNSIGDKDGYKKILYGIQKEQKEKKDKVSLQKLPLVFNITCKTLKDTKAQYKLANKNLHLCSSAEEAQKSAPKFKPATQQPFDATYYFLQQNNLFGVCKQISLTREIYYHPWMMSEDEIMGVEDLENQENNEDQIKVLAWFEIQDYPFANVQFPPKESNSQQINQISNKKETSFSQDIKKQKQIQQIKPQQILPFGSLAQNSVPIYFKPQQRRNKAIRDSDVVMTDVLKQTLNQQDQNEKIITKPLSTKEIEMKPADWCEGYETITEDSDEGSNFRSNYEILKASTPIVPNSNQPRSRLAMKAAPQQIRSSSIDEMSQISQNNNQNIQSKIIAQFGEKQKQLNINSSDEEDTQTQQIKKIKKPKNVRFGVESTSDYTPYKRFQQQYGQIE</sequence>
<accession>A0A073HX36</accession>
<dbReference type="Proteomes" id="UP000053232">
    <property type="component" value="Unassembled WGS sequence"/>
</dbReference>
<organism evidence="2 3">
    <name type="scientific">Oxytricha trifallax</name>
    <dbReference type="NCBI Taxonomy" id="1172189"/>
    <lineage>
        <taxon>Eukaryota</taxon>
        <taxon>Sar</taxon>
        <taxon>Alveolata</taxon>
        <taxon>Ciliophora</taxon>
        <taxon>Intramacronucleata</taxon>
        <taxon>Spirotrichea</taxon>
        <taxon>Stichotrichia</taxon>
        <taxon>Sporadotrichida</taxon>
        <taxon>Oxytrichidae</taxon>
        <taxon>Oxytrichinae</taxon>
        <taxon>Oxytricha</taxon>
    </lineage>
</organism>
<reference evidence="3" key="1">
    <citation type="journal article" date="2014" name="Cell">
        <title>The Architecture of a Scrambled Genome Reveals Massive Levels of Genomic Rearrangement during Development.</title>
        <authorList>
            <person name="Chen X."/>
            <person name="Bracht J.R."/>
            <person name="Goldman A.D."/>
            <person name="Dolzhenko E."/>
            <person name="Clay D.M."/>
            <person name="Swart E.C."/>
            <person name="Perlman D.H."/>
            <person name="Doak T.G."/>
            <person name="Stuart A."/>
            <person name="Amemiya C.T."/>
            <person name="Sebra R.P."/>
            <person name="Landweber L.F."/>
        </authorList>
    </citation>
    <scope>NUCLEOTIDE SEQUENCE [LARGE SCALE GENOMIC DNA]</scope>
    <source>
        <strain evidence="3">JRB310</strain>
    </source>
</reference>
<dbReference type="AlphaFoldDB" id="A0A073HX36"/>
<keyword evidence="3" id="KW-1185">Reference proteome</keyword>
<gene>
    <name evidence="2" type="ORF">OXYTRIMIC_055</name>
</gene>
<protein>
    <submittedName>
        <fullName evidence="2">Uncharacterized protein</fullName>
    </submittedName>
</protein>
<evidence type="ECO:0000313" key="2">
    <source>
        <dbReference type="EMBL" id="KEJ82523.1"/>
    </source>
</evidence>
<feature type="region of interest" description="Disordered" evidence="1">
    <location>
        <begin position="1"/>
        <end position="22"/>
    </location>
</feature>
<feature type="compositionally biased region" description="Low complexity" evidence="1">
    <location>
        <begin position="7"/>
        <end position="22"/>
    </location>
</feature>
<evidence type="ECO:0000256" key="1">
    <source>
        <dbReference type="SAM" id="MobiDB-lite"/>
    </source>
</evidence>